<dbReference type="InterPro" id="IPR007349">
    <property type="entry name" value="DUF418"/>
</dbReference>
<feature type="transmembrane region" description="Helical" evidence="2">
    <location>
        <begin position="71"/>
        <end position="90"/>
    </location>
</feature>
<dbReference type="InterPro" id="IPR012429">
    <property type="entry name" value="HGSNAT_cat"/>
</dbReference>
<keyword evidence="2" id="KW-0812">Transmembrane</keyword>
<evidence type="ECO:0000259" key="3">
    <source>
        <dbReference type="Pfam" id="PF04235"/>
    </source>
</evidence>
<feature type="transmembrane region" description="Helical" evidence="2">
    <location>
        <begin position="193"/>
        <end position="220"/>
    </location>
</feature>
<feature type="transmembrane region" description="Helical" evidence="2">
    <location>
        <begin position="151"/>
        <end position="173"/>
    </location>
</feature>
<dbReference type="InterPro" id="IPR052529">
    <property type="entry name" value="Bact_Transport_Assoc"/>
</dbReference>
<gene>
    <name evidence="5" type="ORF">QLQ12_39200</name>
</gene>
<feature type="transmembrane region" description="Helical" evidence="2">
    <location>
        <begin position="232"/>
        <end position="252"/>
    </location>
</feature>
<feature type="domain" description="Heparan-alpha-glucosaminide N-acetyltransferase catalytic" evidence="4">
    <location>
        <begin position="29"/>
        <end position="226"/>
    </location>
</feature>
<evidence type="ECO:0000256" key="2">
    <source>
        <dbReference type="SAM" id="Phobius"/>
    </source>
</evidence>
<name>A0ABT6WY17_9ACTN</name>
<dbReference type="Proteomes" id="UP001241758">
    <property type="component" value="Unassembled WGS sequence"/>
</dbReference>
<feature type="region of interest" description="Disordered" evidence="1">
    <location>
        <begin position="1"/>
        <end position="21"/>
    </location>
</feature>
<protein>
    <submittedName>
        <fullName evidence="5">DUF418 domain-containing protein</fullName>
    </submittedName>
</protein>
<dbReference type="Pfam" id="PF07786">
    <property type="entry name" value="HGSNAT_cat"/>
    <property type="match status" value="1"/>
</dbReference>
<evidence type="ECO:0000256" key="1">
    <source>
        <dbReference type="SAM" id="MobiDB-lite"/>
    </source>
</evidence>
<feature type="transmembrane region" description="Helical" evidence="2">
    <location>
        <begin position="305"/>
        <end position="323"/>
    </location>
</feature>
<feature type="domain" description="DUF418" evidence="3">
    <location>
        <begin position="298"/>
        <end position="405"/>
    </location>
</feature>
<sequence length="411" mass="42805">MTSLDPLAHTSLPKPEPAAVAEPGPPIGRLVGVDLARALAVFGMFAVHVGPFEAAPGDVGGWFRSLAEGRASALFAVLAGFSLMLIAGRLEPRTGLAGRRAKARIVIRAVILLAVGTALAMTSFGDAVILNSYAVYFLLALPLLRLRARMLAIIAAVLALVAPQVAFGLRALLSEPTLNSVNAYDPLERLCGVGVLDLVLTGFYPAITWMSFVIAGMALGRLDLAAGAVRRRLAVLGPALIVLGYGTPRLALPLFGGRIPDHMPDDMPPGDAMAGSGPPPPKEGFAPDPWSLLAAEPHSGSTFDIIGSLGMAITVLLCAIVAMDRLPRLRRLAGPVIAVGTMSLTVYVGHILAILALPGDNATPPDANSTVLLAAFVAVAVVFAAVWSRFFRRGPLEHLLTSATRLAGLAR</sequence>
<dbReference type="Pfam" id="PF04235">
    <property type="entry name" value="DUF418"/>
    <property type="match status" value="1"/>
</dbReference>
<organism evidence="5 6">
    <name type="scientific">Actinoplanes sandaracinus</name>
    <dbReference type="NCBI Taxonomy" id="3045177"/>
    <lineage>
        <taxon>Bacteria</taxon>
        <taxon>Bacillati</taxon>
        <taxon>Actinomycetota</taxon>
        <taxon>Actinomycetes</taxon>
        <taxon>Micromonosporales</taxon>
        <taxon>Micromonosporaceae</taxon>
        <taxon>Actinoplanes</taxon>
    </lineage>
</organism>
<reference evidence="5 6" key="1">
    <citation type="submission" date="2023-05" db="EMBL/GenBank/DDBJ databases">
        <title>Actinoplanes sp. NEAU-A12 genome sequencing.</title>
        <authorList>
            <person name="Wang Z.-S."/>
        </authorList>
    </citation>
    <scope>NUCLEOTIDE SEQUENCE [LARGE SCALE GENOMIC DNA]</scope>
    <source>
        <strain evidence="5 6">NEAU-A12</strain>
    </source>
</reference>
<evidence type="ECO:0000313" key="6">
    <source>
        <dbReference type="Proteomes" id="UP001241758"/>
    </source>
</evidence>
<feature type="transmembrane region" description="Helical" evidence="2">
    <location>
        <begin position="102"/>
        <end position="121"/>
    </location>
</feature>
<evidence type="ECO:0000313" key="5">
    <source>
        <dbReference type="EMBL" id="MDI6104636.1"/>
    </source>
</evidence>
<comment type="caution">
    <text evidence="5">The sequence shown here is derived from an EMBL/GenBank/DDBJ whole genome shotgun (WGS) entry which is preliminary data.</text>
</comment>
<dbReference type="PANTHER" id="PTHR30590">
    <property type="entry name" value="INNER MEMBRANE PROTEIN"/>
    <property type="match status" value="1"/>
</dbReference>
<evidence type="ECO:0000259" key="4">
    <source>
        <dbReference type="Pfam" id="PF07786"/>
    </source>
</evidence>
<dbReference type="RefSeq" id="WP_282766038.1">
    <property type="nucleotide sequence ID" value="NZ_JASCTH010000035.1"/>
</dbReference>
<proteinExistence type="predicted"/>
<keyword evidence="2" id="KW-1133">Transmembrane helix</keyword>
<feature type="transmembrane region" description="Helical" evidence="2">
    <location>
        <begin position="369"/>
        <end position="387"/>
    </location>
</feature>
<keyword evidence="6" id="KW-1185">Reference proteome</keyword>
<feature type="transmembrane region" description="Helical" evidence="2">
    <location>
        <begin position="127"/>
        <end position="144"/>
    </location>
</feature>
<feature type="transmembrane region" description="Helical" evidence="2">
    <location>
        <begin position="335"/>
        <end position="357"/>
    </location>
</feature>
<accession>A0ABT6WY17</accession>
<dbReference type="PANTHER" id="PTHR30590:SF3">
    <property type="entry name" value="HYPOTHETICAL MEMBRANE SPANNING PROTEIN"/>
    <property type="match status" value="1"/>
</dbReference>
<keyword evidence="2" id="KW-0472">Membrane</keyword>
<dbReference type="EMBL" id="JASCTH010000035">
    <property type="protein sequence ID" value="MDI6104636.1"/>
    <property type="molecule type" value="Genomic_DNA"/>
</dbReference>